<proteinExistence type="predicted"/>
<protein>
    <submittedName>
        <fullName evidence="1">Uncharacterized protein</fullName>
    </submittedName>
</protein>
<comment type="caution">
    <text evidence="1">The sequence shown here is derived from an EMBL/GenBank/DDBJ whole genome shotgun (WGS) entry which is preliminary data.</text>
</comment>
<dbReference type="AlphaFoldDB" id="A0AAE1CVJ5"/>
<dbReference type="EMBL" id="JAWDGP010006562">
    <property type="protein sequence ID" value="KAK3738894.1"/>
    <property type="molecule type" value="Genomic_DNA"/>
</dbReference>
<keyword evidence="2" id="KW-1185">Reference proteome</keyword>
<evidence type="ECO:0000313" key="2">
    <source>
        <dbReference type="Proteomes" id="UP001283361"/>
    </source>
</evidence>
<sequence length="94" mass="10018">MYLNIHVDAKFYYSGLHSALGLGVFLTEPAGRLVLCQSTDQAVVNNEEMNTRAAVCVTSPLSHSPAGCSQNICMDGCLLLAFVHSVSFSAFGGY</sequence>
<reference evidence="1" key="1">
    <citation type="journal article" date="2023" name="G3 (Bethesda)">
        <title>A reference genome for the long-term kleptoplast-retaining sea slug Elysia crispata morphotype clarki.</title>
        <authorList>
            <person name="Eastman K.E."/>
            <person name="Pendleton A.L."/>
            <person name="Shaikh M.A."/>
            <person name="Suttiyut T."/>
            <person name="Ogas R."/>
            <person name="Tomko P."/>
            <person name="Gavelis G."/>
            <person name="Widhalm J.R."/>
            <person name="Wisecaver J.H."/>
        </authorList>
    </citation>
    <scope>NUCLEOTIDE SEQUENCE</scope>
    <source>
        <strain evidence="1">ECLA1</strain>
    </source>
</reference>
<gene>
    <name evidence="1" type="ORF">RRG08_006462</name>
</gene>
<organism evidence="1 2">
    <name type="scientific">Elysia crispata</name>
    <name type="common">lettuce slug</name>
    <dbReference type="NCBI Taxonomy" id="231223"/>
    <lineage>
        <taxon>Eukaryota</taxon>
        <taxon>Metazoa</taxon>
        <taxon>Spiralia</taxon>
        <taxon>Lophotrochozoa</taxon>
        <taxon>Mollusca</taxon>
        <taxon>Gastropoda</taxon>
        <taxon>Heterobranchia</taxon>
        <taxon>Euthyneura</taxon>
        <taxon>Panpulmonata</taxon>
        <taxon>Sacoglossa</taxon>
        <taxon>Placobranchoidea</taxon>
        <taxon>Plakobranchidae</taxon>
        <taxon>Elysia</taxon>
    </lineage>
</organism>
<name>A0AAE1CVJ5_9GAST</name>
<accession>A0AAE1CVJ5</accession>
<evidence type="ECO:0000313" key="1">
    <source>
        <dbReference type="EMBL" id="KAK3738894.1"/>
    </source>
</evidence>
<dbReference type="Proteomes" id="UP001283361">
    <property type="component" value="Unassembled WGS sequence"/>
</dbReference>